<dbReference type="Proteomes" id="UP001489004">
    <property type="component" value="Unassembled WGS sequence"/>
</dbReference>
<organism evidence="2 3">
    <name type="scientific">[Myrmecia] bisecta</name>
    <dbReference type="NCBI Taxonomy" id="41462"/>
    <lineage>
        <taxon>Eukaryota</taxon>
        <taxon>Viridiplantae</taxon>
        <taxon>Chlorophyta</taxon>
        <taxon>core chlorophytes</taxon>
        <taxon>Trebouxiophyceae</taxon>
        <taxon>Trebouxiales</taxon>
        <taxon>Trebouxiaceae</taxon>
        <taxon>Myrmecia</taxon>
    </lineage>
</organism>
<feature type="compositionally biased region" description="Basic and acidic residues" evidence="1">
    <location>
        <begin position="127"/>
        <end position="140"/>
    </location>
</feature>
<name>A0AAW1R572_9CHLO</name>
<evidence type="ECO:0000313" key="2">
    <source>
        <dbReference type="EMBL" id="KAK9828744.1"/>
    </source>
</evidence>
<dbReference type="InterPro" id="IPR019324">
    <property type="entry name" value="MPP6"/>
</dbReference>
<evidence type="ECO:0000313" key="3">
    <source>
        <dbReference type="Proteomes" id="UP001489004"/>
    </source>
</evidence>
<dbReference type="PANTHER" id="PTHR13582">
    <property type="entry name" value="M-PHASE PHOSPHOPROTEIN 6"/>
    <property type="match status" value="1"/>
</dbReference>
<dbReference type="PANTHER" id="PTHR13582:SF0">
    <property type="entry name" value="M-PHASE PHOSPHOPROTEIN 6"/>
    <property type="match status" value="1"/>
</dbReference>
<dbReference type="GO" id="GO:0000460">
    <property type="term" value="P:maturation of 5.8S rRNA"/>
    <property type="evidence" value="ECO:0007669"/>
    <property type="project" value="TreeGrafter"/>
</dbReference>
<feature type="region of interest" description="Disordered" evidence="1">
    <location>
        <begin position="92"/>
        <end position="148"/>
    </location>
</feature>
<reference evidence="2 3" key="1">
    <citation type="journal article" date="2024" name="Nat. Commun.">
        <title>Phylogenomics reveals the evolutionary origins of lichenization in chlorophyte algae.</title>
        <authorList>
            <person name="Puginier C."/>
            <person name="Libourel C."/>
            <person name="Otte J."/>
            <person name="Skaloud P."/>
            <person name="Haon M."/>
            <person name="Grisel S."/>
            <person name="Petersen M."/>
            <person name="Berrin J.G."/>
            <person name="Delaux P.M."/>
            <person name="Dal Grande F."/>
            <person name="Keller J."/>
        </authorList>
    </citation>
    <scope>NUCLEOTIDE SEQUENCE [LARGE SCALE GENOMIC DNA]</scope>
    <source>
        <strain evidence="2 3">SAG 2043</strain>
    </source>
</reference>
<dbReference type="Pfam" id="PF10175">
    <property type="entry name" value="MPP6"/>
    <property type="match status" value="1"/>
</dbReference>
<dbReference type="AlphaFoldDB" id="A0AAW1R572"/>
<feature type="compositionally biased region" description="Basic and acidic residues" evidence="1">
    <location>
        <begin position="92"/>
        <end position="106"/>
    </location>
</feature>
<proteinExistence type="predicted"/>
<comment type="caution">
    <text evidence="2">The sequence shown here is derived from an EMBL/GenBank/DDBJ whole genome shotgun (WGS) entry which is preliminary data.</text>
</comment>
<accession>A0AAW1R572</accession>
<evidence type="ECO:0000256" key="1">
    <source>
        <dbReference type="SAM" id="MobiDB-lite"/>
    </source>
</evidence>
<sequence>MAKHSTEAPVPNPKYSSKLLQMKFMQRGKERQTLTQHTAEQVKKEDDSQWIAAGASSSGCVVISEADPPPGALYGHISFQQFNPAAEKLQAEAEKRREEAKRRQELGPEGAAISDAEMAAAAVAKRKAQEEAPIKGWREGAHKKRQST</sequence>
<protein>
    <submittedName>
        <fullName evidence="2">Uncharacterized protein</fullName>
    </submittedName>
</protein>
<gene>
    <name evidence="2" type="ORF">WJX72_001900</name>
</gene>
<dbReference type="EMBL" id="JALJOR010000001">
    <property type="protein sequence ID" value="KAK9828744.1"/>
    <property type="molecule type" value="Genomic_DNA"/>
</dbReference>
<keyword evidence="3" id="KW-1185">Reference proteome</keyword>
<feature type="compositionally biased region" description="Low complexity" evidence="1">
    <location>
        <begin position="109"/>
        <end position="123"/>
    </location>
</feature>